<evidence type="ECO:0000313" key="11">
    <source>
        <dbReference type="EMBL" id="MBE9032880.1"/>
    </source>
</evidence>
<dbReference type="GO" id="GO:0003908">
    <property type="term" value="F:methylated-DNA-[protein]-cysteine S-methyltransferase activity"/>
    <property type="evidence" value="ECO:0007669"/>
    <property type="project" value="UniProtKB-UniRule"/>
</dbReference>
<keyword evidence="3 8" id="KW-0489">Methyltransferase</keyword>
<dbReference type="FunFam" id="1.10.10.10:FF:000337">
    <property type="entry name" value="Methylated-DNA--protein-cysteine methyltransferase"/>
    <property type="match status" value="1"/>
</dbReference>
<comment type="function">
    <text evidence="8">Involved in the cellular defense against the biological effects of O6-methylguanine (O6-MeG) and O4-methylthymine (O4-MeT) in DNA. Repairs the methylated nucleobase in DNA by stoichiometrically transferring the methyl group to a cysteine residue in the enzyme. This is a suicide reaction: the enzyme is irreversibly inactivated.</text>
</comment>
<gene>
    <name evidence="11" type="ORF">IQ266_24390</name>
</gene>
<dbReference type="GO" id="GO:0006307">
    <property type="term" value="P:DNA alkylation repair"/>
    <property type="evidence" value="ECO:0007669"/>
    <property type="project" value="UniProtKB-UniRule"/>
</dbReference>
<dbReference type="HAMAP" id="MF_00772">
    <property type="entry name" value="OGT"/>
    <property type="match status" value="1"/>
</dbReference>
<dbReference type="GO" id="GO:0032259">
    <property type="term" value="P:methylation"/>
    <property type="evidence" value="ECO:0007669"/>
    <property type="project" value="UniProtKB-KW"/>
</dbReference>
<evidence type="ECO:0000256" key="5">
    <source>
        <dbReference type="ARBA" id="ARBA00022763"/>
    </source>
</evidence>
<dbReference type="Gene3D" id="1.10.10.10">
    <property type="entry name" value="Winged helix-like DNA-binding domain superfamily/Winged helix DNA-binding domain"/>
    <property type="match status" value="1"/>
</dbReference>
<dbReference type="InterPro" id="IPR036388">
    <property type="entry name" value="WH-like_DNA-bd_sf"/>
</dbReference>
<dbReference type="Proteomes" id="UP000625316">
    <property type="component" value="Unassembled WGS sequence"/>
</dbReference>
<dbReference type="InterPro" id="IPR036631">
    <property type="entry name" value="MGMT_N_sf"/>
</dbReference>
<evidence type="ECO:0000256" key="8">
    <source>
        <dbReference type="HAMAP-Rule" id="MF_00772"/>
    </source>
</evidence>
<comment type="catalytic activity">
    <reaction evidence="7 8">
        <text>a 6-O-methyl-2'-deoxyguanosine in DNA + L-cysteinyl-[protein] = S-methyl-L-cysteinyl-[protein] + a 2'-deoxyguanosine in DNA</text>
        <dbReference type="Rhea" id="RHEA:24000"/>
        <dbReference type="Rhea" id="RHEA-COMP:10131"/>
        <dbReference type="Rhea" id="RHEA-COMP:10132"/>
        <dbReference type="Rhea" id="RHEA-COMP:11367"/>
        <dbReference type="Rhea" id="RHEA-COMP:11368"/>
        <dbReference type="ChEBI" id="CHEBI:29950"/>
        <dbReference type="ChEBI" id="CHEBI:82612"/>
        <dbReference type="ChEBI" id="CHEBI:85445"/>
        <dbReference type="ChEBI" id="CHEBI:85448"/>
        <dbReference type="EC" id="2.1.1.63"/>
    </reaction>
</comment>
<dbReference type="InterPro" id="IPR036217">
    <property type="entry name" value="MethylDNA_cys_MeTrfase_DNAb"/>
</dbReference>
<feature type="active site" description="Nucleophile; methyl group acceptor" evidence="8">
    <location>
        <position position="129"/>
    </location>
</feature>
<dbReference type="InterPro" id="IPR014048">
    <property type="entry name" value="MethylDNA_cys_MeTrfase_DNA-bd"/>
</dbReference>
<reference evidence="11" key="1">
    <citation type="submission" date="2020-10" db="EMBL/GenBank/DDBJ databases">
        <authorList>
            <person name="Castelo-Branco R."/>
            <person name="Eusebio N."/>
            <person name="Adriana R."/>
            <person name="Vieira A."/>
            <person name="Brugerolle De Fraissinette N."/>
            <person name="Rezende De Castro R."/>
            <person name="Schneider M.P."/>
            <person name="Vasconcelos V."/>
            <person name="Leao P.N."/>
        </authorList>
    </citation>
    <scope>NUCLEOTIDE SEQUENCE</scope>
    <source>
        <strain evidence="11">LEGE 11480</strain>
    </source>
</reference>
<dbReference type="InterPro" id="IPR001497">
    <property type="entry name" value="MethylDNA_cys_MeTrfase_AS"/>
</dbReference>
<dbReference type="InterPro" id="IPR023546">
    <property type="entry name" value="MGMT"/>
</dbReference>
<evidence type="ECO:0000256" key="2">
    <source>
        <dbReference type="ARBA" id="ARBA00022490"/>
    </source>
</evidence>
<dbReference type="NCBIfam" id="TIGR00589">
    <property type="entry name" value="ogt"/>
    <property type="match status" value="1"/>
</dbReference>
<dbReference type="Gene3D" id="3.30.160.70">
    <property type="entry name" value="Methylated DNA-protein cysteine methyltransferase domain"/>
    <property type="match status" value="1"/>
</dbReference>
<dbReference type="AlphaFoldDB" id="A0A928VQY3"/>
<comment type="miscellaneous">
    <text evidence="8">This enzyme catalyzes only one turnover and therefore is not strictly catalytic. According to one definition, an enzyme is a biocatalyst that acts repeatedly and over many reaction cycles.</text>
</comment>
<organism evidence="11 12">
    <name type="scientific">Romeriopsis navalis LEGE 11480</name>
    <dbReference type="NCBI Taxonomy" id="2777977"/>
    <lineage>
        <taxon>Bacteria</taxon>
        <taxon>Bacillati</taxon>
        <taxon>Cyanobacteriota</taxon>
        <taxon>Cyanophyceae</taxon>
        <taxon>Leptolyngbyales</taxon>
        <taxon>Leptolyngbyaceae</taxon>
        <taxon>Romeriopsis</taxon>
        <taxon>Romeriopsis navalis</taxon>
    </lineage>
</organism>
<comment type="caution">
    <text evidence="11">The sequence shown here is derived from an EMBL/GenBank/DDBJ whole genome shotgun (WGS) entry which is preliminary data.</text>
</comment>
<dbReference type="SUPFAM" id="SSF46767">
    <property type="entry name" value="Methylated DNA-protein cysteine methyltransferase, C-terminal domain"/>
    <property type="match status" value="1"/>
</dbReference>
<evidence type="ECO:0000256" key="4">
    <source>
        <dbReference type="ARBA" id="ARBA00022679"/>
    </source>
</evidence>
<sequence length="173" mass="19215">MNYYTWLESPLGELLLVSDGEALQGLYLAGQKYFPQISADWQQDGQLGLLQQAVMQLDEYFQHQRQQFDLPLNPLGTAFQQQVWQQLPRISYGQTLTYGEIAAKLGQPLAARAVGAANGRNPISIIVPCHRVIASNGQLTGYAGGIDRKRWLIDHETASANAGRSQLSLFPQE</sequence>
<comment type="subcellular location">
    <subcellularLocation>
        <location evidence="8">Cytoplasm</location>
    </subcellularLocation>
</comment>
<evidence type="ECO:0000259" key="9">
    <source>
        <dbReference type="Pfam" id="PF01035"/>
    </source>
</evidence>
<dbReference type="PANTHER" id="PTHR10815:SF5">
    <property type="entry name" value="METHYLATED-DNA--PROTEIN-CYSTEINE METHYLTRANSFERASE"/>
    <property type="match status" value="1"/>
</dbReference>
<dbReference type="PROSITE" id="PS00374">
    <property type="entry name" value="MGMT"/>
    <property type="match status" value="1"/>
</dbReference>
<feature type="domain" description="Methylated-DNA-[protein]-cysteine S-methyltransferase DNA binding" evidence="9">
    <location>
        <begin position="78"/>
        <end position="157"/>
    </location>
</feature>
<protein>
    <recommendedName>
        <fullName evidence="8">Methylated-DNA--protein-cysteine methyltransferase</fullName>
        <ecNumber evidence="8">2.1.1.63</ecNumber>
    </recommendedName>
    <alternativeName>
        <fullName evidence="8">6-O-methylguanine-DNA methyltransferase</fullName>
        <shortName evidence="8">MGMT</shortName>
    </alternativeName>
    <alternativeName>
        <fullName evidence="8">O-6-methylguanine-DNA-alkyltransferase</fullName>
    </alternativeName>
</protein>
<comment type="catalytic activity">
    <reaction evidence="1 8">
        <text>a 4-O-methyl-thymidine in DNA + L-cysteinyl-[protein] = a thymidine in DNA + S-methyl-L-cysteinyl-[protein]</text>
        <dbReference type="Rhea" id="RHEA:53428"/>
        <dbReference type="Rhea" id="RHEA-COMP:10131"/>
        <dbReference type="Rhea" id="RHEA-COMP:10132"/>
        <dbReference type="Rhea" id="RHEA-COMP:13555"/>
        <dbReference type="Rhea" id="RHEA-COMP:13556"/>
        <dbReference type="ChEBI" id="CHEBI:29950"/>
        <dbReference type="ChEBI" id="CHEBI:82612"/>
        <dbReference type="ChEBI" id="CHEBI:137386"/>
        <dbReference type="ChEBI" id="CHEBI:137387"/>
        <dbReference type="EC" id="2.1.1.63"/>
    </reaction>
</comment>
<evidence type="ECO:0000259" key="10">
    <source>
        <dbReference type="Pfam" id="PF02870"/>
    </source>
</evidence>
<accession>A0A928VQY3</accession>
<dbReference type="PANTHER" id="PTHR10815">
    <property type="entry name" value="METHYLATED-DNA--PROTEIN-CYSTEINE METHYLTRANSFERASE"/>
    <property type="match status" value="1"/>
</dbReference>
<evidence type="ECO:0000313" key="12">
    <source>
        <dbReference type="Proteomes" id="UP000625316"/>
    </source>
</evidence>
<dbReference type="EMBL" id="JADEXQ010000131">
    <property type="protein sequence ID" value="MBE9032880.1"/>
    <property type="molecule type" value="Genomic_DNA"/>
</dbReference>
<evidence type="ECO:0000256" key="3">
    <source>
        <dbReference type="ARBA" id="ARBA00022603"/>
    </source>
</evidence>
<evidence type="ECO:0000256" key="7">
    <source>
        <dbReference type="ARBA" id="ARBA00049348"/>
    </source>
</evidence>
<dbReference type="Pfam" id="PF02870">
    <property type="entry name" value="Methyltransf_1N"/>
    <property type="match status" value="1"/>
</dbReference>
<dbReference type="SUPFAM" id="SSF53155">
    <property type="entry name" value="Methylated DNA-protein cysteine methyltransferase domain"/>
    <property type="match status" value="1"/>
</dbReference>
<dbReference type="EC" id="2.1.1.63" evidence="8"/>
<evidence type="ECO:0000256" key="6">
    <source>
        <dbReference type="ARBA" id="ARBA00023204"/>
    </source>
</evidence>
<keyword evidence="12" id="KW-1185">Reference proteome</keyword>
<feature type="domain" description="Methylguanine DNA methyltransferase ribonuclease-like" evidence="10">
    <location>
        <begin position="3"/>
        <end position="73"/>
    </location>
</feature>
<dbReference type="GO" id="GO:0005737">
    <property type="term" value="C:cytoplasm"/>
    <property type="evidence" value="ECO:0007669"/>
    <property type="project" value="UniProtKB-SubCell"/>
</dbReference>
<dbReference type="Pfam" id="PF01035">
    <property type="entry name" value="DNA_binding_1"/>
    <property type="match status" value="1"/>
</dbReference>
<keyword evidence="4 8" id="KW-0808">Transferase</keyword>
<keyword evidence="5 8" id="KW-0227">DNA damage</keyword>
<keyword evidence="2 8" id="KW-0963">Cytoplasm</keyword>
<comment type="similarity">
    <text evidence="8">Belongs to the MGMT family.</text>
</comment>
<evidence type="ECO:0000256" key="1">
    <source>
        <dbReference type="ARBA" id="ARBA00001286"/>
    </source>
</evidence>
<dbReference type="CDD" id="cd06445">
    <property type="entry name" value="ATase"/>
    <property type="match status" value="1"/>
</dbReference>
<keyword evidence="6 8" id="KW-0234">DNA repair</keyword>
<name>A0A928VQY3_9CYAN</name>
<dbReference type="InterPro" id="IPR008332">
    <property type="entry name" value="MethylG_MeTrfase_N"/>
</dbReference>
<proteinExistence type="inferred from homology"/>
<dbReference type="RefSeq" id="WP_264327698.1">
    <property type="nucleotide sequence ID" value="NZ_JADEXQ010000131.1"/>
</dbReference>